<evidence type="ECO:0000313" key="5">
    <source>
        <dbReference type="Proteomes" id="UP000594464"/>
    </source>
</evidence>
<dbReference type="InterPro" id="IPR002372">
    <property type="entry name" value="PQQ_rpt_dom"/>
</dbReference>
<dbReference type="KEGG" id="nva:G3M78_07820"/>
<feature type="transmembrane region" description="Helical" evidence="2">
    <location>
        <begin position="245"/>
        <end position="264"/>
    </location>
</feature>
<dbReference type="Pfam" id="PF13360">
    <property type="entry name" value="PQQ_2"/>
    <property type="match status" value="1"/>
</dbReference>
<feature type="transmembrane region" description="Helical" evidence="2">
    <location>
        <begin position="66"/>
        <end position="88"/>
    </location>
</feature>
<feature type="compositionally biased region" description="Basic and acidic residues" evidence="1">
    <location>
        <begin position="8"/>
        <end position="23"/>
    </location>
</feature>
<feature type="transmembrane region" description="Helical" evidence="2">
    <location>
        <begin position="188"/>
        <end position="209"/>
    </location>
</feature>
<feature type="transmembrane region" description="Helical" evidence="2">
    <location>
        <begin position="507"/>
        <end position="527"/>
    </location>
</feature>
<protein>
    <submittedName>
        <fullName evidence="4">PQQ-binding-like beta-propeller repeat protein</fullName>
    </submittedName>
</protein>
<dbReference type="InterPro" id="IPR018391">
    <property type="entry name" value="PQQ_b-propeller_rpt"/>
</dbReference>
<evidence type="ECO:0000256" key="1">
    <source>
        <dbReference type="SAM" id="MobiDB-lite"/>
    </source>
</evidence>
<feature type="transmembrane region" description="Helical" evidence="2">
    <location>
        <begin position="563"/>
        <end position="582"/>
    </location>
</feature>
<dbReference type="Proteomes" id="UP000594464">
    <property type="component" value="Chromosome"/>
</dbReference>
<evidence type="ECO:0000256" key="2">
    <source>
        <dbReference type="SAM" id="Phobius"/>
    </source>
</evidence>
<dbReference type="AlphaFoldDB" id="A0A7T0G3D6"/>
<accession>A0A7T0G3D6</accession>
<keyword evidence="2" id="KW-0812">Transmembrane</keyword>
<sequence length="952" mass="107838">MSAAVGERASDHSNEGYRAEQERKRKANVGPGESDGFWEETKAELFGGLESELGLAQDGRVIMMQMLLYASALLFLIVGPFYLLIMILNHYQWVLKEESCRRVSLCCLAGILGLSFMEGGKVLTQVYLPEFSFCNGTWKALDVEYGEKSSTLLQYYNYAPGRAAFFYLIFRALEWYGISKTDPVYTEIAYRVVQFLIITGGNVLLYFFLVKILKKARLPGAWFLPLISVALLSLHPEFVFTNLSVQPHTSLFFTIFIALIWVSYRLAFEDQGWKTMLMFASIGAVAILWRNELKLVPFIFLLLCCANLREWKRAVKIFTVTAMLTSVLPLSVMTYNYERHGQFALHTASQMAIRPLESIGQGLPDESYGLFWDDGYISRFELRLSEDRFPEIAGSYPYLLKFYYNYIVNHPKDFFMSWANRVPMNLFVLPSQLHESQGACEGIYKRVDDYIRPLHKLHLWLILCAALLFLPFALFKERRGMPFVMIPALYGLGVVGVAGSMEGYFVYVYLSFAVILVVGMASVLRVCQQNYSRIIFPVSTTSRSAFEANPGDAPSGLFRVSTLLLGLCLGGVMYLGVTGFSFRDMRYESPQAINIQDRLERIYRGNHYSGKVRIKWLHTPPYYTLPYIAGHFYKTKIGLLYNSYSNHEMRVVTPESGEGLKAMKLKHKSGGPGGHFLVHGEKLFVSEMETHSQQEFRVIEFEKGKVLAAGKLKYPIYSKFIVDENAVYYATYVGRKYHIASQPLPGSRAKPTTPAEYDWIFDEAAALSSVAQTADAIYFGSMHEGYFYSLDKKTGNVIWKFQGQASAFSTPIIDGETIVYADRIGRVYQLDRRTGRLLSEVDTSSMVFEGLSLDGSQAYTVSYDNLISSVDLTQKKMLWQIKGHGAMRVPPLVQEKSLYVSSGTWLMKLDRATGGILWEINLGTFILDTPMVSGDSVFVRSIYGVYGLNEFS</sequence>
<dbReference type="InterPro" id="IPR011047">
    <property type="entry name" value="Quinoprotein_ADH-like_sf"/>
</dbReference>
<evidence type="ECO:0000313" key="4">
    <source>
        <dbReference type="EMBL" id="QPJ65300.1"/>
    </source>
</evidence>
<organism evidence="4 5">
    <name type="scientific">Candidatus Nitrohelix vancouverensis</name>
    <dbReference type="NCBI Taxonomy" id="2705534"/>
    <lineage>
        <taxon>Bacteria</taxon>
        <taxon>Pseudomonadati</taxon>
        <taxon>Nitrospinota/Tectimicrobiota group</taxon>
        <taxon>Nitrospinota</taxon>
        <taxon>Nitrospinia</taxon>
        <taxon>Nitrospinales</taxon>
        <taxon>Nitrospinaceae</taxon>
        <taxon>Candidatus Nitrohelix</taxon>
    </lineage>
</organism>
<dbReference type="Gene3D" id="2.130.10.10">
    <property type="entry name" value="YVTN repeat-like/Quinoprotein amine dehydrogenase"/>
    <property type="match status" value="1"/>
</dbReference>
<feature type="domain" description="Pyrrolo-quinoline quinone repeat" evidence="3">
    <location>
        <begin position="825"/>
        <end position="924"/>
    </location>
</feature>
<feature type="transmembrane region" description="Helical" evidence="2">
    <location>
        <begin position="457"/>
        <end position="475"/>
    </location>
</feature>
<feature type="transmembrane region" description="Helical" evidence="2">
    <location>
        <begin position="482"/>
        <end position="501"/>
    </location>
</feature>
<dbReference type="PANTHER" id="PTHR34512">
    <property type="entry name" value="CELL SURFACE PROTEIN"/>
    <property type="match status" value="1"/>
</dbReference>
<dbReference type="EMBL" id="CP048620">
    <property type="protein sequence ID" value="QPJ65300.1"/>
    <property type="molecule type" value="Genomic_DNA"/>
</dbReference>
<name>A0A7T0G3D6_9BACT</name>
<dbReference type="PANTHER" id="PTHR34512:SF30">
    <property type="entry name" value="OUTER MEMBRANE PROTEIN ASSEMBLY FACTOR BAMB"/>
    <property type="match status" value="1"/>
</dbReference>
<feature type="transmembrane region" description="Helical" evidence="2">
    <location>
        <begin position="221"/>
        <end position="239"/>
    </location>
</feature>
<dbReference type="SMART" id="SM00564">
    <property type="entry name" value="PQQ"/>
    <property type="match status" value="4"/>
</dbReference>
<feature type="transmembrane region" description="Helical" evidence="2">
    <location>
        <begin position="318"/>
        <end position="337"/>
    </location>
</feature>
<proteinExistence type="predicted"/>
<dbReference type="SUPFAM" id="SSF50998">
    <property type="entry name" value="Quinoprotein alcohol dehydrogenase-like"/>
    <property type="match status" value="1"/>
</dbReference>
<feature type="region of interest" description="Disordered" evidence="1">
    <location>
        <begin position="1"/>
        <end position="36"/>
    </location>
</feature>
<keyword evidence="2" id="KW-1133">Transmembrane helix</keyword>
<reference evidence="5" key="1">
    <citation type="submission" date="2020-02" db="EMBL/GenBank/DDBJ databases">
        <title>Genomic and physiological characterization of two novel Nitrospinaceae genera.</title>
        <authorList>
            <person name="Mueller A.J."/>
            <person name="Jung M.-Y."/>
            <person name="Strachan C.R."/>
            <person name="Herbold C.W."/>
            <person name="Kirkegaard R.H."/>
            <person name="Daims H."/>
        </authorList>
    </citation>
    <scope>NUCLEOTIDE SEQUENCE [LARGE SCALE GENOMIC DNA]</scope>
</reference>
<gene>
    <name evidence="4" type="ORF">G3M78_07820</name>
</gene>
<dbReference type="InterPro" id="IPR015943">
    <property type="entry name" value="WD40/YVTN_repeat-like_dom_sf"/>
</dbReference>
<keyword evidence="2" id="KW-0472">Membrane</keyword>
<evidence type="ECO:0000259" key="3">
    <source>
        <dbReference type="Pfam" id="PF13360"/>
    </source>
</evidence>